<comment type="cofactor">
    <cofactor evidence="1">
        <name>FAD</name>
        <dbReference type="ChEBI" id="CHEBI:57692"/>
    </cofactor>
</comment>
<reference evidence="7 8" key="1">
    <citation type="journal article" date="2015" name="Genome Announc.">
        <title>Draft Genome Sequences of Marine Isolates of Thalassomonas viridans and Thalassomonas actiniarum.</title>
        <authorList>
            <person name="Olonade I."/>
            <person name="van Zyl L.J."/>
            <person name="Trindade M."/>
        </authorList>
    </citation>
    <scope>NUCLEOTIDE SEQUENCE [LARGE SCALE GENOMIC DNA]</scope>
    <source>
        <strain evidence="7 8">XOM25</strain>
    </source>
</reference>
<dbReference type="KEGG" id="tvd:SG34_029885"/>
<dbReference type="InterPro" id="IPR006076">
    <property type="entry name" value="FAD-dep_OxRdtase"/>
</dbReference>
<dbReference type="SUPFAM" id="SSF51905">
    <property type="entry name" value="FAD/NAD(P)-binding domain"/>
    <property type="match status" value="1"/>
</dbReference>
<evidence type="ECO:0000256" key="2">
    <source>
        <dbReference type="ARBA" id="ARBA00022630"/>
    </source>
</evidence>
<accession>A0AAE9ZAH7</accession>
<evidence type="ECO:0000259" key="6">
    <source>
        <dbReference type="Pfam" id="PF01266"/>
    </source>
</evidence>
<dbReference type="PANTHER" id="PTHR43104">
    <property type="entry name" value="L-2-HYDROXYGLUTARATE DEHYDROGENASE, MITOCHONDRIAL"/>
    <property type="match status" value="1"/>
</dbReference>
<evidence type="ECO:0000256" key="5">
    <source>
        <dbReference type="ARBA" id="ARBA00037941"/>
    </source>
</evidence>
<keyword evidence="4" id="KW-0560">Oxidoreductase</keyword>
<evidence type="ECO:0000313" key="8">
    <source>
        <dbReference type="Proteomes" id="UP000032352"/>
    </source>
</evidence>
<dbReference type="Proteomes" id="UP000032352">
    <property type="component" value="Chromosome pTvir"/>
</dbReference>
<dbReference type="Gene3D" id="3.50.50.60">
    <property type="entry name" value="FAD/NAD(P)-binding domain"/>
    <property type="match status" value="1"/>
</dbReference>
<dbReference type="RefSeq" id="WP_044838508.1">
    <property type="nucleotide sequence ID" value="NZ_CP059734.1"/>
</dbReference>
<gene>
    <name evidence="7" type="ORF">SG34_029885</name>
</gene>
<name>A0AAE9ZAH7_9GAMM</name>
<dbReference type="Gene3D" id="3.30.9.10">
    <property type="entry name" value="D-Amino Acid Oxidase, subunit A, domain 2"/>
    <property type="match status" value="1"/>
</dbReference>
<keyword evidence="3" id="KW-0274">FAD</keyword>
<protein>
    <submittedName>
        <fullName evidence="7">NAD(P)/FAD-dependent oxidoreductase</fullName>
    </submittedName>
</protein>
<dbReference type="EMBL" id="CP059734">
    <property type="protein sequence ID" value="WDE08994.1"/>
    <property type="molecule type" value="Genomic_DNA"/>
</dbReference>
<organism evidence="7 8">
    <name type="scientific">Thalassomonas viridans</name>
    <dbReference type="NCBI Taxonomy" id="137584"/>
    <lineage>
        <taxon>Bacteria</taxon>
        <taxon>Pseudomonadati</taxon>
        <taxon>Pseudomonadota</taxon>
        <taxon>Gammaproteobacteria</taxon>
        <taxon>Alteromonadales</taxon>
        <taxon>Colwelliaceae</taxon>
        <taxon>Thalassomonas</taxon>
    </lineage>
</organism>
<dbReference type="Pfam" id="PF01266">
    <property type="entry name" value="DAO"/>
    <property type="match status" value="1"/>
</dbReference>
<keyword evidence="2" id="KW-0285">Flavoprotein</keyword>
<dbReference type="PANTHER" id="PTHR43104:SF4">
    <property type="entry name" value="L-2-HYDROXYGLUTARATE DEHYDROGENASE, MITOCHONDRIAL"/>
    <property type="match status" value="1"/>
</dbReference>
<comment type="similarity">
    <text evidence="5">Belongs to the L2HGDH family.</text>
</comment>
<evidence type="ECO:0000256" key="1">
    <source>
        <dbReference type="ARBA" id="ARBA00001974"/>
    </source>
</evidence>
<evidence type="ECO:0000256" key="4">
    <source>
        <dbReference type="ARBA" id="ARBA00023002"/>
    </source>
</evidence>
<proteinExistence type="inferred from homology"/>
<evidence type="ECO:0000313" key="7">
    <source>
        <dbReference type="EMBL" id="WDE08994.1"/>
    </source>
</evidence>
<dbReference type="InterPro" id="IPR036188">
    <property type="entry name" value="FAD/NAD-bd_sf"/>
</dbReference>
<dbReference type="GO" id="GO:0047545">
    <property type="term" value="F:(S)-2-hydroxyglutarate dehydrogenase activity"/>
    <property type="evidence" value="ECO:0007669"/>
    <property type="project" value="TreeGrafter"/>
</dbReference>
<dbReference type="AlphaFoldDB" id="A0AAE9ZAH7"/>
<sequence length="371" mass="41015">MDTVDTIVIGAGVVGLAVAAQLSKKQANVLIIDKNAAFGEETSSRNSEVIHAGIYYPQNSLKAQFCVDGKHALYDYCRQRNIPFKQTGKLLVAQNPDEEAYLQQILDKATANGVDDLTWQSHGELKKTYPELSSSAALLSPSTGIIDVHTYMQSLLAEVEQNDGFFVARTRMLTAEKTDKGFIVTLDSQGESIRLFCRYLINSAGLHSETVAKNISGMPARHIPRLHWCRGHYFSYSGKSPFDKLIYPVPEQNAVGLGIHATLDMGGQLRFGPDTEYIDELNYAVADNLKPKFIRQIKRYFPNLSSEKLQPAYSGIRPKLQGSQDSFKDFVIQNEDIHGVSGLINLFGIESPGLTASLSIARHVGEQLDLM</sequence>
<keyword evidence="8" id="KW-1185">Reference proteome</keyword>
<evidence type="ECO:0000256" key="3">
    <source>
        <dbReference type="ARBA" id="ARBA00022827"/>
    </source>
</evidence>
<feature type="domain" description="FAD dependent oxidoreductase" evidence="6">
    <location>
        <begin position="5"/>
        <end position="366"/>
    </location>
</feature>
<reference evidence="7 8" key="2">
    <citation type="journal article" date="2022" name="Mar. Drugs">
        <title>Bioassay-Guided Fractionation Leads to the Detection of Cholic Acid Generated by the Rare Thalassomonas sp.</title>
        <authorList>
            <person name="Pheiffer F."/>
            <person name="Schneider Y.K."/>
            <person name="Hansen E.H."/>
            <person name="Andersen J.H."/>
            <person name="Isaksson J."/>
            <person name="Busche T."/>
            <person name="R C."/>
            <person name="Kalinowski J."/>
            <person name="Zyl L.V."/>
            <person name="Trindade M."/>
        </authorList>
    </citation>
    <scope>NUCLEOTIDE SEQUENCE [LARGE SCALE GENOMIC DNA]</scope>
    <source>
        <strain evidence="7 8">XOM25</strain>
    </source>
</reference>